<keyword evidence="4 9" id="KW-0812">Transmembrane</keyword>
<reference evidence="10" key="2">
    <citation type="submission" date="2015-08" db="EMBL/GenBank/DDBJ databases">
        <title>Complete genome sequence of Piscirickettsia salmonis strain PM32597B1.</title>
        <authorList>
            <person name="Bohle H."/>
            <person name="Henriquez P."/>
            <person name="Navas E."/>
            <person name="Grothusen H."/>
            <person name="Bustamante F."/>
            <person name="Bustos P."/>
            <person name="Bustos P."/>
            <person name="Mancilla M."/>
        </authorList>
    </citation>
    <scope>NUCLEOTIDE SEQUENCE</scope>
    <source>
        <strain evidence="10">PM32597B1</strain>
    </source>
</reference>
<dbReference type="InterPro" id="IPR005807">
    <property type="entry name" value="SecE_bac"/>
</dbReference>
<evidence type="ECO:0000256" key="9">
    <source>
        <dbReference type="HAMAP-Rule" id="MF_00422"/>
    </source>
</evidence>
<evidence type="ECO:0000256" key="1">
    <source>
        <dbReference type="ARBA" id="ARBA00004370"/>
    </source>
</evidence>
<dbReference type="Gene3D" id="1.20.5.1030">
    <property type="entry name" value="Preprotein translocase secy subunit"/>
    <property type="match status" value="1"/>
</dbReference>
<keyword evidence="2 9" id="KW-0813">Transport</keyword>
<dbReference type="EMBL" id="CP012508">
    <property type="protein sequence ID" value="ALB24029.1"/>
    <property type="molecule type" value="Genomic_DNA"/>
</dbReference>
<evidence type="ECO:0000313" key="10">
    <source>
        <dbReference type="EMBL" id="ALB24029.1"/>
    </source>
</evidence>
<dbReference type="GO" id="GO:0065002">
    <property type="term" value="P:intracellular protein transmembrane transport"/>
    <property type="evidence" value="ECO:0007669"/>
    <property type="project" value="UniProtKB-UniRule"/>
</dbReference>
<evidence type="ECO:0000256" key="6">
    <source>
        <dbReference type="ARBA" id="ARBA00022989"/>
    </source>
</evidence>
<keyword evidence="3 9" id="KW-1003">Cell membrane</keyword>
<evidence type="ECO:0000313" key="13">
    <source>
        <dbReference type="Proteomes" id="UP000422232"/>
    </source>
</evidence>
<dbReference type="Pfam" id="PF00584">
    <property type="entry name" value="SecE"/>
    <property type="match status" value="1"/>
</dbReference>
<organism evidence="10 12">
    <name type="scientific">Piscirickettsia salmonis</name>
    <dbReference type="NCBI Taxonomy" id="1238"/>
    <lineage>
        <taxon>Bacteria</taxon>
        <taxon>Pseudomonadati</taxon>
        <taxon>Pseudomonadota</taxon>
        <taxon>Gammaproteobacteria</taxon>
        <taxon>Thiotrichales</taxon>
        <taxon>Piscirickettsiaceae</taxon>
        <taxon>Piscirickettsia</taxon>
    </lineage>
</organism>
<reference evidence="10 12" key="1">
    <citation type="journal article" date="2014" name="Genome Announc.">
        <title>Comparative Genome Analysis of Two Isolates of the Fish Pathogen Piscirickettsia salmonis from Different Hosts Reveals Major Differences in Virulence-Associated Secretion Systems.</title>
        <authorList>
            <person name="Bohle H."/>
            <person name="Henriquez P."/>
            <person name="Grothusen H."/>
            <person name="Navas E."/>
            <person name="Sandoval A."/>
            <person name="Bustamante F."/>
            <person name="Bustos P."/>
            <person name="Mancilla M."/>
        </authorList>
    </citation>
    <scope>NUCLEOTIDE SEQUENCE [LARGE SCALE GENOMIC DNA]</scope>
    <source>
        <strain evidence="12">B1-32597</strain>
        <strain evidence="10">PM32597B1</strain>
    </source>
</reference>
<evidence type="ECO:0000256" key="2">
    <source>
        <dbReference type="ARBA" id="ARBA00022448"/>
    </source>
</evidence>
<reference evidence="11 13" key="3">
    <citation type="submission" date="2019-04" db="EMBL/GenBank/DDBJ databases">
        <title>Complete genome sequencing of Piscirickettsia salmonis strain Psal-009.</title>
        <authorList>
            <person name="Schober I."/>
            <person name="Bunk B."/>
            <person name="Sproer C."/>
            <person name="Carril G.P."/>
            <person name="Riedel T."/>
            <person name="Flores-Herrera P.A."/>
            <person name="Nourdin-Galindo G."/>
            <person name="Marshall S.H."/>
            <person name="Overmann J."/>
        </authorList>
    </citation>
    <scope>NUCLEOTIDE SEQUENCE [LARGE SCALE GENOMIC DNA]</scope>
    <source>
        <strain evidence="11 13">Psal-009</strain>
    </source>
</reference>
<dbReference type="AlphaFoldDB" id="A0A095BLD8"/>
<comment type="subcellular location">
    <subcellularLocation>
        <location evidence="1">Membrane</location>
    </subcellularLocation>
</comment>
<dbReference type="GO" id="GO:0008320">
    <property type="term" value="F:protein transmembrane transporter activity"/>
    <property type="evidence" value="ECO:0007669"/>
    <property type="project" value="UniProtKB-UniRule"/>
</dbReference>
<dbReference type="GO" id="GO:0005886">
    <property type="term" value="C:plasma membrane"/>
    <property type="evidence" value="ECO:0007669"/>
    <property type="project" value="UniProtKB-UniRule"/>
</dbReference>
<dbReference type="RefSeq" id="WP_017378043.1">
    <property type="nucleotide sequence ID" value="NZ_CP012413.1"/>
</dbReference>
<dbReference type="InterPro" id="IPR038379">
    <property type="entry name" value="SecE_sf"/>
</dbReference>
<dbReference type="GO" id="GO:0006605">
    <property type="term" value="P:protein targeting"/>
    <property type="evidence" value="ECO:0007669"/>
    <property type="project" value="UniProtKB-UniRule"/>
</dbReference>
<keyword evidence="8 9" id="KW-0472">Membrane</keyword>
<dbReference type="GO" id="GO:0043952">
    <property type="term" value="P:protein transport by the Sec complex"/>
    <property type="evidence" value="ECO:0007669"/>
    <property type="project" value="UniProtKB-UniRule"/>
</dbReference>
<evidence type="ECO:0000256" key="4">
    <source>
        <dbReference type="ARBA" id="ARBA00022692"/>
    </source>
</evidence>
<sequence length="122" mass="13261">MTVKVELKSRFDKLKWALVCLLVVAAAGGNFYFSSYALSLRAGAVLVVVVAALAIASLTGKGRQAVDFLREARIELRKVVWPARKEVQQTTMIVGAFVVVAALVLWGVDSISAWAIKHVLFT</sequence>
<comment type="function">
    <text evidence="9">Essential subunit of the Sec protein translocation channel SecYEG. Clamps together the 2 halves of SecY. May contact the channel plug during translocation.</text>
</comment>
<dbReference type="OrthoDB" id="9806365at2"/>
<feature type="transmembrane region" description="Helical" evidence="9">
    <location>
        <begin position="93"/>
        <end position="116"/>
    </location>
</feature>
<evidence type="ECO:0000256" key="5">
    <source>
        <dbReference type="ARBA" id="ARBA00022927"/>
    </source>
</evidence>
<accession>A0A095BLD8</accession>
<comment type="similarity">
    <text evidence="9">Belongs to the SecE/SEC61-gamma family.</text>
</comment>
<protein>
    <recommendedName>
        <fullName evidence="9">Protein translocase subunit SecE</fullName>
    </recommendedName>
</protein>
<keyword evidence="13" id="KW-1185">Reference proteome</keyword>
<dbReference type="PANTHER" id="PTHR33910">
    <property type="entry name" value="PROTEIN TRANSLOCASE SUBUNIT SECE"/>
    <property type="match status" value="1"/>
</dbReference>
<keyword evidence="6 9" id="KW-1133">Transmembrane helix</keyword>
<evidence type="ECO:0000256" key="8">
    <source>
        <dbReference type="ARBA" id="ARBA00023136"/>
    </source>
</evidence>
<feature type="transmembrane region" description="Helical" evidence="9">
    <location>
        <begin position="14"/>
        <end position="33"/>
    </location>
</feature>
<dbReference type="PROSITE" id="PS01067">
    <property type="entry name" value="SECE_SEC61G"/>
    <property type="match status" value="1"/>
</dbReference>
<evidence type="ECO:0000313" key="12">
    <source>
        <dbReference type="Proteomes" id="UP000029558"/>
    </source>
</evidence>
<evidence type="ECO:0000256" key="7">
    <source>
        <dbReference type="ARBA" id="ARBA00023010"/>
    </source>
</evidence>
<comment type="subunit">
    <text evidence="9">Component of the Sec protein translocase complex. Heterotrimer consisting of SecY, SecE and SecG subunits. The heterotrimers can form oligomers, although 1 heterotrimer is thought to be able to translocate proteins. Interacts with the ribosome. Interacts with SecDF, and other proteins may be involved. Interacts with SecA.</text>
</comment>
<keyword evidence="5 9" id="KW-0653">Protein transport</keyword>
<dbReference type="PRINTS" id="PR01650">
    <property type="entry name" value="SECETRNLCASE"/>
</dbReference>
<dbReference type="GO" id="GO:0009306">
    <property type="term" value="P:protein secretion"/>
    <property type="evidence" value="ECO:0007669"/>
    <property type="project" value="UniProtKB-UniRule"/>
</dbReference>
<dbReference type="Proteomes" id="UP000422232">
    <property type="component" value="Chromosome"/>
</dbReference>
<name>A0A095BLD8_PISSA</name>
<dbReference type="NCBIfam" id="TIGR00964">
    <property type="entry name" value="secE_bact"/>
    <property type="match status" value="1"/>
</dbReference>
<gene>
    <name evidence="9 10" type="primary">secE</name>
    <name evidence="10" type="ORF">KU39_2853</name>
    <name evidence="11" type="ORF">Psal009_03200</name>
</gene>
<feature type="transmembrane region" description="Helical" evidence="9">
    <location>
        <begin position="39"/>
        <end position="60"/>
    </location>
</feature>
<keyword evidence="7 9" id="KW-0811">Translocation</keyword>
<dbReference type="EMBL" id="CP038908">
    <property type="protein sequence ID" value="QGO07261.1"/>
    <property type="molecule type" value="Genomic_DNA"/>
</dbReference>
<dbReference type="Proteomes" id="UP000029558">
    <property type="component" value="Chromosome"/>
</dbReference>
<evidence type="ECO:0000256" key="3">
    <source>
        <dbReference type="ARBA" id="ARBA00022475"/>
    </source>
</evidence>
<proteinExistence type="inferred from homology"/>
<dbReference type="STRING" id="1238.AWJ11_14260"/>
<dbReference type="GeneID" id="66742127"/>
<evidence type="ECO:0000313" key="11">
    <source>
        <dbReference type="EMBL" id="QGO07261.1"/>
    </source>
</evidence>
<dbReference type="PANTHER" id="PTHR33910:SF1">
    <property type="entry name" value="PROTEIN TRANSLOCASE SUBUNIT SECE"/>
    <property type="match status" value="1"/>
</dbReference>
<dbReference type="HAMAP" id="MF_00422">
    <property type="entry name" value="SecE"/>
    <property type="match status" value="1"/>
</dbReference>
<comment type="caution">
    <text evidence="9">Lacks conserved residue(s) required for the propagation of feature annotation.</text>
</comment>
<dbReference type="InterPro" id="IPR001901">
    <property type="entry name" value="Translocase_SecE/Sec61-g"/>
</dbReference>